<dbReference type="EMBL" id="SJOL01008319">
    <property type="protein sequence ID" value="TGZ60644.1"/>
    <property type="molecule type" value="Genomic_DNA"/>
</dbReference>
<keyword evidence="4" id="KW-1185">Reference proteome</keyword>
<organism evidence="3 4">
    <name type="scientific">Opisthorchis felineus</name>
    <dbReference type="NCBI Taxonomy" id="147828"/>
    <lineage>
        <taxon>Eukaryota</taxon>
        <taxon>Metazoa</taxon>
        <taxon>Spiralia</taxon>
        <taxon>Lophotrochozoa</taxon>
        <taxon>Platyhelminthes</taxon>
        <taxon>Trematoda</taxon>
        <taxon>Digenea</taxon>
        <taxon>Opisthorchiida</taxon>
        <taxon>Opisthorchiata</taxon>
        <taxon>Opisthorchiidae</taxon>
        <taxon>Opisthorchis</taxon>
    </lineage>
</organism>
<gene>
    <name evidence="3" type="ORF">CRM22_008402</name>
</gene>
<evidence type="ECO:0000313" key="3">
    <source>
        <dbReference type="EMBL" id="TGZ60644.1"/>
    </source>
</evidence>
<protein>
    <submittedName>
        <fullName evidence="3">Uncharacterized protein</fullName>
    </submittedName>
</protein>
<proteinExistence type="predicted"/>
<feature type="chain" id="PRO_5036125426" evidence="2">
    <location>
        <begin position="22"/>
        <end position="73"/>
    </location>
</feature>
<dbReference type="Proteomes" id="UP000308267">
    <property type="component" value="Unassembled WGS sequence"/>
</dbReference>
<sequence>MFSLTALFSLVLLGLSANLQAVPVSDAPNPNQQKTEISKAQSSDSLPDGLVRVVAVIRDTLYIRLNDTSSTSF</sequence>
<keyword evidence="2" id="KW-0732">Signal</keyword>
<feature type="compositionally biased region" description="Polar residues" evidence="1">
    <location>
        <begin position="28"/>
        <end position="45"/>
    </location>
</feature>
<feature type="region of interest" description="Disordered" evidence="1">
    <location>
        <begin position="24"/>
        <end position="46"/>
    </location>
</feature>
<dbReference type="AlphaFoldDB" id="A0A4V3SDH6"/>
<evidence type="ECO:0000313" key="4">
    <source>
        <dbReference type="Proteomes" id="UP000308267"/>
    </source>
</evidence>
<evidence type="ECO:0000256" key="1">
    <source>
        <dbReference type="SAM" id="MobiDB-lite"/>
    </source>
</evidence>
<dbReference type="EMBL" id="SJOL01008319">
    <property type="protein sequence ID" value="TGZ60645.1"/>
    <property type="molecule type" value="Genomic_DNA"/>
</dbReference>
<comment type="caution">
    <text evidence="3">The sequence shown here is derived from an EMBL/GenBank/DDBJ whole genome shotgun (WGS) entry which is preliminary data.</text>
</comment>
<name>A0A4V3SDH6_OPIFE</name>
<feature type="signal peptide" evidence="2">
    <location>
        <begin position="1"/>
        <end position="21"/>
    </location>
</feature>
<reference evidence="3 4" key="1">
    <citation type="journal article" date="2019" name="BMC Genomics">
        <title>New insights from Opisthorchis felineus genome: update on genomics of the epidemiologically important liver flukes.</title>
        <authorList>
            <person name="Ershov N.I."/>
            <person name="Mordvinov V.A."/>
            <person name="Prokhortchouk E.B."/>
            <person name="Pakharukova M.Y."/>
            <person name="Gunbin K.V."/>
            <person name="Ustyantsev K."/>
            <person name="Genaev M.A."/>
            <person name="Blinov A.G."/>
            <person name="Mazur A."/>
            <person name="Boulygina E."/>
            <person name="Tsygankova S."/>
            <person name="Khrameeva E."/>
            <person name="Chekanov N."/>
            <person name="Fan G."/>
            <person name="Xiao A."/>
            <person name="Zhang H."/>
            <person name="Xu X."/>
            <person name="Yang H."/>
            <person name="Solovyev V."/>
            <person name="Lee S.M."/>
            <person name="Liu X."/>
            <person name="Afonnikov D.A."/>
            <person name="Skryabin K.G."/>
        </authorList>
    </citation>
    <scope>NUCLEOTIDE SEQUENCE [LARGE SCALE GENOMIC DNA]</scope>
    <source>
        <strain evidence="3">AK-0245</strain>
        <tissue evidence="3">Whole organism</tissue>
    </source>
</reference>
<accession>A0A4V3SDH6</accession>
<evidence type="ECO:0000256" key="2">
    <source>
        <dbReference type="SAM" id="SignalP"/>
    </source>
</evidence>